<feature type="region of interest" description="Disordered" evidence="1">
    <location>
        <begin position="1"/>
        <end position="65"/>
    </location>
</feature>
<sequence length="141" mass="15796">MESAPAAPDPAASEPGSSGADAAAGSRETPLNQESARKSEPPAPVRRQSYSSTSRGRRLREGQEATWEVRMKRKKPQQIFNLTRLLRTLGSHEHCDITVVKNPFPESRYYMHARSLHIFLHSSYPYRAVCHALGLEHQCGR</sequence>
<evidence type="ECO:0000256" key="1">
    <source>
        <dbReference type="SAM" id="MobiDB-lite"/>
    </source>
</evidence>
<reference evidence="2" key="1">
    <citation type="submission" date="2023-03" db="UniProtKB">
        <authorList>
            <consortium name="Ensembl"/>
        </authorList>
    </citation>
    <scope>IDENTIFICATION</scope>
</reference>
<protein>
    <submittedName>
        <fullName evidence="2">Uncharacterized protein</fullName>
    </submittedName>
</protein>
<feature type="compositionally biased region" description="Low complexity" evidence="1">
    <location>
        <begin position="1"/>
        <end position="26"/>
    </location>
</feature>
<evidence type="ECO:0000313" key="2">
    <source>
        <dbReference type="Ensembl" id="ENSEASP00005009402.1"/>
    </source>
</evidence>
<organism evidence="2">
    <name type="scientific">Equus asinus asinus</name>
    <dbReference type="NCBI Taxonomy" id="83772"/>
    <lineage>
        <taxon>Eukaryota</taxon>
        <taxon>Metazoa</taxon>
        <taxon>Chordata</taxon>
        <taxon>Craniata</taxon>
        <taxon>Vertebrata</taxon>
        <taxon>Euteleostomi</taxon>
        <taxon>Mammalia</taxon>
        <taxon>Eutheria</taxon>
        <taxon>Laurasiatheria</taxon>
        <taxon>Perissodactyla</taxon>
        <taxon>Equidae</taxon>
        <taxon>Equus</taxon>
    </lineage>
</organism>
<proteinExistence type="predicted"/>
<dbReference type="AlphaFoldDB" id="A0A8C4LGA2"/>
<dbReference type="Ensembl" id="ENSEAST00005010219.1">
    <property type="protein sequence ID" value="ENSEASP00005009402.1"/>
    <property type="gene ID" value="ENSEASG00005006712.1"/>
</dbReference>
<name>A0A8C4LGA2_EQUAS</name>
<accession>A0A8C4LGA2</accession>